<accession>A0A4R9BJZ5</accession>
<comment type="similarity">
    <text evidence="1">Belongs to the ROK (NagC/XylR) family.</text>
</comment>
<evidence type="ECO:0000256" key="1">
    <source>
        <dbReference type="ARBA" id="ARBA00006479"/>
    </source>
</evidence>
<comment type="caution">
    <text evidence="2">The sequence shown here is derived from an EMBL/GenBank/DDBJ whole genome shotgun (WGS) entry which is preliminary data.</text>
</comment>
<proteinExistence type="inferred from homology"/>
<dbReference type="Proteomes" id="UP000297626">
    <property type="component" value="Unassembled WGS sequence"/>
</dbReference>
<dbReference type="PANTHER" id="PTHR18964">
    <property type="entry name" value="ROK (REPRESSOR, ORF, KINASE) FAMILY"/>
    <property type="match status" value="1"/>
</dbReference>
<organism evidence="2 3">
    <name type="scientific">Cryobacterium serini</name>
    <dbReference type="NCBI Taxonomy" id="1259201"/>
    <lineage>
        <taxon>Bacteria</taxon>
        <taxon>Bacillati</taxon>
        <taxon>Actinomycetota</taxon>
        <taxon>Actinomycetes</taxon>
        <taxon>Micrococcales</taxon>
        <taxon>Microbacteriaceae</taxon>
        <taxon>Cryobacterium</taxon>
    </lineage>
</organism>
<dbReference type="EMBL" id="SOHN01000016">
    <property type="protein sequence ID" value="TFD86054.1"/>
    <property type="molecule type" value="Genomic_DNA"/>
</dbReference>
<dbReference type="PROSITE" id="PS01125">
    <property type="entry name" value="ROK"/>
    <property type="match status" value="1"/>
</dbReference>
<reference evidence="2 3" key="1">
    <citation type="submission" date="2019-03" db="EMBL/GenBank/DDBJ databases">
        <title>Genomics of glacier-inhabiting Cryobacterium strains.</title>
        <authorList>
            <person name="Liu Q."/>
            <person name="Xin Y.-H."/>
        </authorList>
    </citation>
    <scope>NUCLEOTIDE SEQUENCE [LARGE SCALE GENOMIC DNA]</scope>
    <source>
        <strain evidence="2 3">Sr54</strain>
    </source>
</reference>
<evidence type="ECO:0000313" key="2">
    <source>
        <dbReference type="EMBL" id="TFD86054.1"/>
    </source>
</evidence>
<dbReference type="Pfam" id="PF00480">
    <property type="entry name" value="ROK"/>
    <property type="match status" value="1"/>
</dbReference>
<dbReference type="AlphaFoldDB" id="A0A4R9BJZ5"/>
<gene>
    <name evidence="2" type="ORF">E3T51_12965</name>
</gene>
<dbReference type="Gene3D" id="3.30.420.40">
    <property type="match status" value="2"/>
</dbReference>
<evidence type="ECO:0000313" key="3">
    <source>
        <dbReference type="Proteomes" id="UP000297626"/>
    </source>
</evidence>
<dbReference type="SUPFAM" id="SSF53067">
    <property type="entry name" value="Actin-like ATPase domain"/>
    <property type="match status" value="1"/>
</dbReference>
<dbReference type="InterPro" id="IPR049874">
    <property type="entry name" value="ROK_cs"/>
</dbReference>
<sequence length="350" mass="36249">MPPQRRRRPPESAASTGGRPSVRVALNACARVVAAAQFGASHATLALMDLSGEALISQRSQRDIASGPAESLDWVTDTIAALLEQTSHRSKDLIAIGIGLPGPVEHSTGRPTSPPIMPGWDGYDVPSHLQRAFDVPVLVDNDVNVMALGEQSKGWPEVRNLMFVKISTGIGAGIISAGSLQRGEDGSAGDIGHIAITRGAGIMCRCGNSGCLEAVAGIPVVMANLRATGIELSSVDQLIALAKTGDLSAMRAIRQAGRDVGEVLNMCVSIFNPSVIVVGGALSELSDQLIAGIREVVYSRFMPLATQNLTIAASRVGTNAGAIGAGIMAIEYALAPQQINKAQMSGASIS</sequence>
<dbReference type="PANTHER" id="PTHR18964:SF173">
    <property type="entry name" value="GLUCOKINASE"/>
    <property type="match status" value="1"/>
</dbReference>
<name>A0A4R9BJZ5_9MICO</name>
<keyword evidence="3" id="KW-1185">Reference proteome</keyword>
<dbReference type="InterPro" id="IPR000600">
    <property type="entry name" value="ROK"/>
</dbReference>
<dbReference type="InterPro" id="IPR043129">
    <property type="entry name" value="ATPase_NBD"/>
</dbReference>
<dbReference type="RefSeq" id="WP_134530186.1">
    <property type="nucleotide sequence ID" value="NZ_SOHN01000016.1"/>
</dbReference>
<protein>
    <submittedName>
        <fullName evidence="2">ROK family protein</fullName>
    </submittedName>
</protein>